<dbReference type="EMBL" id="CP003179">
    <property type="protein sequence ID" value="AEW04000.1"/>
    <property type="molecule type" value="Genomic_DNA"/>
</dbReference>
<organism evidence="5 6">
    <name type="scientific">Sulfobacillus acidophilus (strain ATCC 700253 / DSM 10332 / NAL)</name>
    <dbReference type="NCBI Taxonomy" id="679936"/>
    <lineage>
        <taxon>Bacteria</taxon>
        <taxon>Bacillati</taxon>
        <taxon>Bacillota</taxon>
        <taxon>Clostridia</taxon>
        <taxon>Eubacteriales</taxon>
        <taxon>Clostridiales Family XVII. Incertae Sedis</taxon>
        <taxon>Sulfobacillus</taxon>
    </lineage>
</organism>
<dbReference type="STRING" id="679936.Sulac_0440"/>
<dbReference type="InterPro" id="IPR000524">
    <property type="entry name" value="Tscrpt_reg_HTH_GntR"/>
</dbReference>
<keyword evidence="3" id="KW-0804">Transcription</keyword>
<dbReference type="SMART" id="SM00895">
    <property type="entry name" value="FCD"/>
    <property type="match status" value="1"/>
</dbReference>
<protein>
    <submittedName>
        <fullName evidence="5">Transcriptional regulator, GntR family</fullName>
    </submittedName>
</protein>
<dbReference type="AlphaFoldDB" id="G8TYN5"/>
<dbReference type="PANTHER" id="PTHR43537">
    <property type="entry name" value="TRANSCRIPTIONAL REGULATOR, GNTR FAMILY"/>
    <property type="match status" value="1"/>
</dbReference>
<name>G8TYN5_SULAD</name>
<dbReference type="PROSITE" id="PS50949">
    <property type="entry name" value="HTH_GNTR"/>
    <property type="match status" value="1"/>
</dbReference>
<evidence type="ECO:0000256" key="2">
    <source>
        <dbReference type="ARBA" id="ARBA00023125"/>
    </source>
</evidence>
<dbReference type="InterPro" id="IPR008920">
    <property type="entry name" value="TF_FadR/GntR_C"/>
</dbReference>
<evidence type="ECO:0000259" key="4">
    <source>
        <dbReference type="PROSITE" id="PS50949"/>
    </source>
</evidence>
<feature type="domain" description="HTH gntR-type" evidence="4">
    <location>
        <begin position="13"/>
        <end position="80"/>
    </location>
</feature>
<reference evidence="5 6" key="2">
    <citation type="journal article" date="2012" name="Stand. Genomic Sci.">
        <title>Complete genome sequence of the moderately thermophilic mineral-sulfide-oxidizing firmicute Sulfobacillus acidophilus type strain (NAL(T)).</title>
        <authorList>
            <person name="Anderson I."/>
            <person name="Chertkov O."/>
            <person name="Chen A."/>
            <person name="Saunders E."/>
            <person name="Lapidus A."/>
            <person name="Nolan M."/>
            <person name="Lucas S."/>
            <person name="Hammon N."/>
            <person name="Deshpande S."/>
            <person name="Cheng J.F."/>
            <person name="Han C."/>
            <person name="Tapia R."/>
            <person name="Goodwin L.A."/>
            <person name="Pitluck S."/>
            <person name="Liolios K."/>
            <person name="Pagani I."/>
            <person name="Ivanova N."/>
            <person name="Mikhailova N."/>
            <person name="Pati A."/>
            <person name="Palaniappan K."/>
            <person name="Land M."/>
            <person name="Pan C."/>
            <person name="Rohde M."/>
            <person name="Pukall R."/>
            <person name="Goker M."/>
            <person name="Detter J.C."/>
            <person name="Woyke T."/>
            <person name="Bristow J."/>
            <person name="Eisen J.A."/>
            <person name="Markowitz V."/>
            <person name="Hugenholtz P."/>
            <person name="Kyrpides N.C."/>
            <person name="Klenk H.P."/>
            <person name="Mavromatis K."/>
        </authorList>
    </citation>
    <scope>NUCLEOTIDE SEQUENCE [LARGE SCALE GENOMIC DNA]</scope>
    <source>
        <strain evidence="6">ATCC 700253 / DSM 10332 / NAL</strain>
    </source>
</reference>
<dbReference type="Gene3D" id="1.10.10.10">
    <property type="entry name" value="Winged helix-like DNA-binding domain superfamily/Winged helix DNA-binding domain"/>
    <property type="match status" value="1"/>
</dbReference>
<dbReference type="InterPro" id="IPR036390">
    <property type="entry name" value="WH_DNA-bd_sf"/>
</dbReference>
<dbReference type="Pfam" id="PF00392">
    <property type="entry name" value="GntR"/>
    <property type="match status" value="1"/>
</dbReference>
<evidence type="ECO:0000313" key="6">
    <source>
        <dbReference type="Proteomes" id="UP000005439"/>
    </source>
</evidence>
<dbReference type="Proteomes" id="UP000005439">
    <property type="component" value="Chromosome"/>
</dbReference>
<reference evidence="6" key="1">
    <citation type="submission" date="2011-12" db="EMBL/GenBank/DDBJ databases">
        <title>The complete genome of chromosome of Sulfobacillus acidophilus DSM 10332.</title>
        <authorList>
            <person name="Lucas S."/>
            <person name="Han J."/>
            <person name="Lapidus A."/>
            <person name="Bruce D."/>
            <person name="Goodwin L."/>
            <person name="Pitluck S."/>
            <person name="Peters L."/>
            <person name="Kyrpides N."/>
            <person name="Mavromatis K."/>
            <person name="Ivanova N."/>
            <person name="Mikhailova N."/>
            <person name="Chertkov O."/>
            <person name="Saunders E."/>
            <person name="Detter J.C."/>
            <person name="Tapia R."/>
            <person name="Han C."/>
            <person name="Land M."/>
            <person name="Hauser L."/>
            <person name="Markowitz V."/>
            <person name="Cheng J.-F."/>
            <person name="Hugenholtz P."/>
            <person name="Woyke T."/>
            <person name="Wu D."/>
            <person name="Pukall R."/>
            <person name="Gehrich-Schroeter G."/>
            <person name="Schneider S."/>
            <person name="Klenk H.-P."/>
            <person name="Eisen J.A."/>
        </authorList>
    </citation>
    <scope>NUCLEOTIDE SEQUENCE [LARGE SCALE GENOMIC DNA]</scope>
    <source>
        <strain evidence="6">ATCC 700253 / DSM 10332 / NAL</strain>
    </source>
</reference>
<keyword evidence="2" id="KW-0238">DNA-binding</keyword>
<proteinExistence type="predicted"/>
<dbReference type="SUPFAM" id="SSF46785">
    <property type="entry name" value="Winged helix' DNA-binding domain"/>
    <property type="match status" value="1"/>
</dbReference>
<evidence type="ECO:0000313" key="5">
    <source>
        <dbReference type="EMBL" id="AEW04000.1"/>
    </source>
</evidence>
<dbReference type="GO" id="GO:0003700">
    <property type="term" value="F:DNA-binding transcription factor activity"/>
    <property type="evidence" value="ECO:0007669"/>
    <property type="project" value="InterPro"/>
</dbReference>
<evidence type="ECO:0000256" key="1">
    <source>
        <dbReference type="ARBA" id="ARBA00023015"/>
    </source>
</evidence>
<dbReference type="InterPro" id="IPR036388">
    <property type="entry name" value="WH-like_DNA-bd_sf"/>
</dbReference>
<gene>
    <name evidence="5" type="ordered locus">Sulac_0440</name>
</gene>
<evidence type="ECO:0000256" key="3">
    <source>
        <dbReference type="ARBA" id="ARBA00023163"/>
    </source>
</evidence>
<dbReference type="PRINTS" id="PR00035">
    <property type="entry name" value="HTHGNTR"/>
</dbReference>
<dbReference type="KEGG" id="sap:Sulac_0440"/>
<dbReference type="SUPFAM" id="SSF48008">
    <property type="entry name" value="GntR ligand-binding domain-like"/>
    <property type="match status" value="1"/>
</dbReference>
<dbReference type="CDD" id="cd07377">
    <property type="entry name" value="WHTH_GntR"/>
    <property type="match status" value="1"/>
</dbReference>
<accession>G8TYN5</accession>
<dbReference type="Gene3D" id="1.20.120.530">
    <property type="entry name" value="GntR ligand-binding domain-like"/>
    <property type="match status" value="1"/>
</dbReference>
<sequence>MPIPSRIPSVPQQSSKTYVLELLQRWIVDGTLMDGERISDAAIADRLGISRTPVREALLILESQGFVEIRRGRDTRVRPVHADDLYQLYPPLAALERVAARLAMPRMSSDAIQKLQTINENFARALERRDVFEAMEYDEAFHDLIVDMADNQYIATFVATLQMHIRRLKYRFFSHALPGHTSVLEHQAMIQAFETQDCNTLEITMESNWLRPMQELVQAITAFTDQDG</sequence>
<dbReference type="Pfam" id="PF07729">
    <property type="entry name" value="FCD"/>
    <property type="match status" value="1"/>
</dbReference>
<dbReference type="InterPro" id="IPR011711">
    <property type="entry name" value="GntR_C"/>
</dbReference>
<keyword evidence="6" id="KW-1185">Reference proteome</keyword>
<dbReference type="PANTHER" id="PTHR43537:SF24">
    <property type="entry name" value="GLUCONATE OPERON TRANSCRIPTIONAL REPRESSOR"/>
    <property type="match status" value="1"/>
</dbReference>
<dbReference type="SMART" id="SM00345">
    <property type="entry name" value="HTH_GNTR"/>
    <property type="match status" value="1"/>
</dbReference>
<keyword evidence="1" id="KW-0805">Transcription regulation</keyword>
<dbReference type="HOGENOM" id="CLU_017584_5_2_9"/>
<dbReference type="PATRIC" id="fig|679936.5.peg.451"/>
<dbReference type="GO" id="GO:0003677">
    <property type="term" value="F:DNA binding"/>
    <property type="evidence" value="ECO:0007669"/>
    <property type="project" value="UniProtKB-KW"/>
</dbReference>